<evidence type="ECO:0000313" key="9">
    <source>
        <dbReference type="EMBL" id="KAE9606199.1"/>
    </source>
</evidence>
<protein>
    <submittedName>
        <fullName evidence="9">Putative amino acid transporter, transmembrane domain-containing protein</fullName>
    </submittedName>
</protein>
<dbReference type="OrthoDB" id="28208at2759"/>
<sequence>MHVSLGDVLCGNESKGMKHLGILQEWFGIHWWTSRYFALLIVVLFILLPLVMLRHIDTLRYSSAISILLALAFVVISSSMAFYALWCGKTQPLRILPDFSQVTVFDIFTTIPVFVCGFGFHMSVHPIRAELGKPRDMTCAVRISLLICVVLYFAIGFFGYLLFGDSIMADILVNFDHNSNSYIGSLLNDIVRLSYALHLALVFPILNYSLRANIDELVFSNKNRPALALDTPRFVSLTLSFLALIYLVAVAIPNIWLFFQFLGSTTIVCISFIFPASIILRDVHGISTRKDKVVAIGIIVLAVGTSAIAIWSNLYGSTADP</sequence>
<keyword evidence="3 7" id="KW-0812">Transmembrane</keyword>
<evidence type="ECO:0000256" key="3">
    <source>
        <dbReference type="ARBA" id="ARBA00022692"/>
    </source>
</evidence>
<keyword evidence="10" id="KW-1185">Reference proteome</keyword>
<evidence type="ECO:0000256" key="6">
    <source>
        <dbReference type="ARBA" id="ARBA00023136"/>
    </source>
</evidence>
<evidence type="ECO:0000313" key="10">
    <source>
        <dbReference type="Proteomes" id="UP000447434"/>
    </source>
</evidence>
<feature type="transmembrane region" description="Helical" evidence="7">
    <location>
        <begin position="258"/>
        <end position="281"/>
    </location>
</feature>
<dbReference type="PANTHER" id="PTHR22950">
    <property type="entry name" value="AMINO ACID TRANSPORTER"/>
    <property type="match status" value="1"/>
</dbReference>
<dbReference type="GO" id="GO:0015179">
    <property type="term" value="F:L-amino acid transmembrane transporter activity"/>
    <property type="evidence" value="ECO:0007669"/>
    <property type="project" value="TreeGrafter"/>
</dbReference>
<evidence type="ECO:0000256" key="2">
    <source>
        <dbReference type="ARBA" id="ARBA00022448"/>
    </source>
</evidence>
<evidence type="ECO:0000256" key="7">
    <source>
        <dbReference type="SAM" id="Phobius"/>
    </source>
</evidence>
<dbReference type="EMBL" id="WOCE01000010">
    <property type="protein sequence ID" value="KAE9606199.1"/>
    <property type="molecule type" value="Genomic_DNA"/>
</dbReference>
<feature type="transmembrane region" description="Helical" evidence="7">
    <location>
        <begin position="143"/>
        <end position="163"/>
    </location>
</feature>
<dbReference type="InterPro" id="IPR013057">
    <property type="entry name" value="AA_transpt_TM"/>
</dbReference>
<feature type="transmembrane region" description="Helical" evidence="7">
    <location>
        <begin position="234"/>
        <end position="252"/>
    </location>
</feature>
<comment type="caution">
    <text evidence="9">The sequence shown here is derived from an EMBL/GenBank/DDBJ whole genome shotgun (WGS) entry which is preliminary data.</text>
</comment>
<evidence type="ECO:0000256" key="5">
    <source>
        <dbReference type="ARBA" id="ARBA00022989"/>
    </source>
</evidence>
<keyword evidence="4" id="KW-0029">Amino-acid transport</keyword>
<keyword evidence="6 7" id="KW-0472">Membrane</keyword>
<evidence type="ECO:0000256" key="4">
    <source>
        <dbReference type="ARBA" id="ARBA00022970"/>
    </source>
</evidence>
<organism evidence="9 10">
    <name type="scientific">Lupinus albus</name>
    <name type="common">White lupine</name>
    <name type="synonym">Lupinus termis</name>
    <dbReference type="NCBI Taxonomy" id="3870"/>
    <lineage>
        <taxon>Eukaryota</taxon>
        <taxon>Viridiplantae</taxon>
        <taxon>Streptophyta</taxon>
        <taxon>Embryophyta</taxon>
        <taxon>Tracheophyta</taxon>
        <taxon>Spermatophyta</taxon>
        <taxon>Magnoliopsida</taxon>
        <taxon>eudicotyledons</taxon>
        <taxon>Gunneridae</taxon>
        <taxon>Pentapetalae</taxon>
        <taxon>rosids</taxon>
        <taxon>fabids</taxon>
        <taxon>Fabales</taxon>
        <taxon>Fabaceae</taxon>
        <taxon>Papilionoideae</taxon>
        <taxon>50 kb inversion clade</taxon>
        <taxon>genistoids sensu lato</taxon>
        <taxon>core genistoids</taxon>
        <taxon>Genisteae</taxon>
        <taxon>Lupinus</taxon>
    </lineage>
</organism>
<feature type="transmembrane region" description="Helical" evidence="7">
    <location>
        <begin position="102"/>
        <end position="122"/>
    </location>
</feature>
<feature type="transmembrane region" description="Helical" evidence="7">
    <location>
        <begin position="65"/>
        <end position="86"/>
    </location>
</feature>
<dbReference type="PANTHER" id="PTHR22950:SF289">
    <property type="entry name" value="AMINO ACID TRANSPORTER AVT6C-LIKE"/>
    <property type="match status" value="1"/>
</dbReference>
<dbReference type="AlphaFoldDB" id="A0A6A4PXY7"/>
<feature type="domain" description="Amino acid transporter transmembrane" evidence="8">
    <location>
        <begin position="34"/>
        <end position="301"/>
    </location>
</feature>
<feature type="transmembrane region" description="Helical" evidence="7">
    <location>
        <begin position="36"/>
        <end position="53"/>
    </location>
</feature>
<dbReference type="GO" id="GO:0031090">
    <property type="term" value="C:organelle membrane"/>
    <property type="evidence" value="ECO:0007669"/>
    <property type="project" value="UniProtKB-ARBA"/>
</dbReference>
<evidence type="ECO:0000259" key="8">
    <source>
        <dbReference type="Pfam" id="PF01490"/>
    </source>
</evidence>
<keyword evidence="5 7" id="KW-1133">Transmembrane helix</keyword>
<dbReference type="Proteomes" id="UP000447434">
    <property type="component" value="Chromosome 10"/>
</dbReference>
<feature type="transmembrane region" description="Helical" evidence="7">
    <location>
        <begin position="195"/>
        <end position="214"/>
    </location>
</feature>
<evidence type="ECO:0000256" key="1">
    <source>
        <dbReference type="ARBA" id="ARBA00004141"/>
    </source>
</evidence>
<comment type="subcellular location">
    <subcellularLocation>
        <location evidence="1">Membrane</location>
        <topology evidence="1">Multi-pass membrane protein</topology>
    </subcellularLocation>
</comment>
<dbReference type="Pfam" id="PF01490">
    <property type="entry name" value="Aa_trans"/>
    <property type="match status" value="1"/>
</dbReference>
<accession>A0A6A4PXY7</accession>
<feature type="transmembrane region" description="Helical" evidence="7">
    <location>
        <begin position="293"/>
        <end position="314"/>
    </location>
</feature>
<name>A0A6A4PXY7_LUPAL</name>
<keyword evidence="2" id="KW-0813">Transport</keyword>
<reference evidence="10" key="1">
    <citation type="journal article" date="2020" name="Nat. Commun.">
        <title>Genome sequence of the cluster root forming white lupin.</title>
        <authorList>
            <person name="Hufnagel B."/>
            <person name="Marques A."/>
            <person name="Soriano A."/>
            <person name="Marques L."/>
            <person name="Divol F."/>
            <person name="Doumas P."/>
            <person name="Sallet E."/>
            <person name="Mancinotti D."/>
            <person name="Carrere S."/>
            <person name="Marande W."/>
            <person name="Arribat S."/>
            <person name="Keller J."/>
            <person name="Huneau C."/>
            <person name="Blein T."/>
            <person name="Aime D."/>
            <person name="Laguerre M."/>
            <person name="Taylor J."/>
            <person name="Schubert V."/>
            <person name="Nelson M."/>
            <person name="Geu-Flores F."/>
            <person name="Crespi M."/>
            <person name="Gallardo-Guerrero K."/>
            <person name="Delaux P.-M."/>
            <person name="Salse J."/>
            <person name="Berges H."/>
            <person name="Guyot R."/>
            <person name="Gouzy J."/>
            <person name="Peret B."/>
        </authorList>
    </citation>
    <scope>NUCLEOTIDE SEQUENCE [LARGE SCALE GENOMIC DNA]</scope>
    <source>
        <strain evidence="10">cv. Amiga</strain>
    </source>
</reference>
<gene>
    <name evidence="9" type="ORF">Lalb_Chr10g0105391</name>
</gene>
<proteinExistence type="predicted"/>